<proteinExistence type="inferred from homology"/>
<dbReference type="GO" id="GO:0030272">
    <property type="term" value="F:5-formyltetrahydrofolate cyclo-ligase activity"/>
    <property type="evidence" value="ECO:0007669"/>
    <property type="project" value="UniProtKB-EC"/>
</dbReference>
<dbReference type="Proteomes" id="UP000751190">
    <property type="component" value="Unassembled WGS sequence"/>
</dbReference>
<feature type="binding site" evidence="6">
    <location>
        <position position="55"/>
    </location>
    <ligand>
        <name>substrate</name>
    </ligand>
</feature>
<keyword evidence="9" id="KW-1185">Reference proteome</keyword>
<comment type="cofactor">
    <cofactor evidence="7">
        <name>Mg(2+)</name>
        <dbReference type="ChEBI" id="CHEBI:18420"/>
    </cofactor>
</comment>
<dbReference type="PIRSF" id="PIRSF006806">
    <property type="entry name" value="FTHF_cligase"/>
    <property type="match status" value="1"/>
</dbReference>
<evidence type="ECO:0000313" key="8">
    <source>
        <dbReference type="EMBL" id="KAG8459786.1"/>
    </source>
</evidence>
<evidence type="ECO:0000256" key="2">
    <source>
        <dbReference type="ARBA" id="ARBA00022741"/>
    </source>
</evidence>
<gene>
    <name evidence="8" type="ORF">KFE25_014349</name>
</gene>
<dbReference type="PANTHER" id="PTHR23407:SF1">
    <property type="entry name" value="5-FORMYLTETRAHYDROFOLATE CYCLO-LIGASE"/>
    <property type="match status" value="1"/>
</dbReference>
<comment type="caution">
    <text evidence="8">The sequence shown here is derived from an EMBL/GenBank/DDBJ whole genome shotgun (WGS) entry which is preliminary data.</text>
</comment>
<sequence>MSSGLAALKRAARQEARLRLRAIPPEHMAEQSRAVCERVRAHPSFAACTGVAVYLPMVDGLELDTWPLVEAIFDSSSPKRVYVPKIEDGGHMRLLRATSLAELRALPANRWGCPEHTDEMAVALDDATLAGEMDLVIVPALMFAPATLMRLGRGKGFYDRFLARLDVARRERGLAPSFKLGVGFAEQMAEAVPAEAHDIRMDAIVSPVATCP</sequence>
<protein>
    <recommendedName>
        <fullName evidence="5 7">5-formyltetrahydrofolate cyclo-ligase</fullName>
        <ecNumber evidence="5 7">6.3.3.2</ecNumber>
    </recommendedName>
</protein>
<feature type="binding site" evidence="6">
    <location>
        <begin position="9"/>
        <end position="13"/>
    </location>
    <ligand>
        <name>ATP</name>
        <dbReference type="ChEBI" id="CHEBI:30616"/>
    </ligand>
</feature>
<dbReference type="Pfam" id="PF01812">
    <property type="entry name" value="5-FTHF_cyc-lig"/>
    <property type="match status" value="1"/>
</dbReference>
<dbReference type="OMA" id="STIYPCQ"/>
<dbReference type="InterPro" id="IPR002698">
    <property type="entry name" value="FTHF_cligase"/>
</dbReference>
<dbReference type="SUPFAM" id="SSF100950">
    <property type="entry name" value="NagB/RpiA/CoA transferase-like"/>
    <property type="match status" value="1"/>
</dbReference>
<comment type="catalytic activity">
    <reaction evidence="4 7">
        <text>(6S)-5-formyl-5,6,7,8-tetrahydrofolate + ATP = (6R)-5,10-methenyltetrahydrofolate + ADP + phosphate</text>
        <dbReference type="Rhea" id="RHEA:10488"/>
        <dbReference type="ChEBI" id="CHEBI:30616"/>
        <dbReference type="ChEBI" id="CHEBI:43474"/>
        <dbReference type="ChEBI" id="CHEBI:57455"/>
        <dbReference type="ChEBI" id="CHEBI:57457"/>
        <dbReference type="ChEBI" id="CHEBI:456216"/>
        <dbReference type="EC" id="6.3.3.2"/>
    </reaction>
</comment>
<dbReference type="NCBIfam" id="TIGR02727">
    <property type="entry name" value="MTHFS_bact"/>
    <property type="match status" value="1"/>
</dbReference>
<keyword evidence="7" id="KW-0479">Metal-binding</keyword>
<evidence type="ECO:0000256" key="5">
    <source>
        <dbReference type="ARBA" id="ARBA00038966"/>
    </source>
</evidence>
<dbReference type="GO" id="GO:0046872">
    <property type="term" value="F:metal ion binding"/>
    <property type="evidence" value="ECO:0007669"/>
    <property type="project" value="UniProtKB-KW"/>
</dbReference>
<dbReference type="GO" id="GO:0005739">
    <property type="term" value="C:mitochondrion"/>
    <property type="evidence" value="ECO:0007669"/>
    <property type="project" value="TreeGrafter"/>
</dbReference>
<dbReference type="EMBL" id="JAGTXO010000037">
    <property type="protein sequence ID" value="KAG8459786.1"/>
    <property type="molecule type" value="Genomic_DNA"/>
</dbReference>
<evidence type="ECO:0000256" key="4">
    <source>
        <dbReference type="ARBA" id="ARBA00036539"/>
    </source>
</evidence>
<name>A0A8J6C652_DIALT</name>
<evidence type="ECO:0000256" key="3">
    <source>
        <dbReference type="ARBA" id="ARBA00022840"/>
    </source>
</evidence>
<keyword evidence="7" id="KW-0460">Magnesium</keyword>
<dbReference type="OrthoDB" id="2015992at2759"/>
<dbReference type="Gene3D" id="3.40.50.10420">
    <property type="entry name" value="NagB/RpiA/CoA transferase-like"/>
    <property type="match status" value="1"/>
</dbReference>
<organism evidence="8 9">
    <name type="scientific">Diacronema lutheri</name>
    <name type="common">Unicellular marine alga</name>
    <name type="synonym">Monochrysis lutheri</name>
    <dbReference type="NCBI Taxonomy" id="2081491"/>
    <lineage>
        <taxon>Eukaryota</taxon>
        <taxon>Haptista</taxon>
        <taxon>Haptophyta</taxon>
        <taxon>Pavlovophyceae</taxon>
        <taxon>Pavlovales</taxon>
        <taxon>Pavlovaceae</taxon>
        <taxon>Diacronema</taxon>
    </lineage>
</organism>
<feature type="binding site" evidence="6">
    <location>
        <begin position="150"/>
        <end position="158"/>
    </location>
    <ligand>
        <name>ATP</name>
        <dbReference type="ChEBI" id="CHEBI:30616"/>
    </ligand>
</feature>
<dbReference type="AlphaFoldDB" id="A0A8J6C652"/>
<accession>A0A8J6C652</accession>
<dbReference type="InterPro" id="IPR024185">
    <property type="entry name" value="FTHF_cligase-like_sf"/>
</dbReference>
<dbReference type="InterPro" id="IPR037171">
    <property type="entry name" value="NagB/RpiA_transferase-like"/>
</dbReference>
<reference evidence="8" key="1">
    <citation type="submission" date="2021-05" db="EMBL/GenBank/DDBJ databases">
        <title>The genome of the haptophyte Pavlova lutheri (Diacronema luteri, Pavlovales) - a model for lipid biosynthesis in eukaryotic algae.</title>
        <authorList>
            <person name="Hulatt C.J."/>
            <person name="Posewitz M.C."/>
        </authorList>
    </citation>
    <scope>NUCLEOTIDE SEQUENCE</scope>
    <source>
        <strain evidence="8">NIVA-4/92</strain>
    </source>
</reference>
<evidence type="ECO:0000256" key="6">
    <source>
        <dbReference type="PIRSR" id="PIRSR006806-1"/>
    </source>
</evidence>
<evidence type="ECO:0000256" key="7">
    <source>
        <dbReference type="RuleBase" id="RU361279"/>
    </source>
</evidence>
<dbReference type="EC" id="6.3.3.2" evidence="5 7"/>
<keyword evidence="2 6" id="KW-0547">Nucleotide-binding</keyword>
<evidence type="ECO:0000256" key="1">
    <source>
        <dbReference type="ARBA" id="ARBA00010638"/>
    </source>
</evidence>
<feature type="binding site" evidence="6">
    <location>
        <position position="62"/>
    </location>
    <ligand>
        <name>substrate</name>
    </ligand>
</feature>
<keyword evidence="3 6" id="KW-0067">ATP-binding</keyword>
<dbReference type="PANTHER" id="PTHR23407">
    <property type="entry name" value="ATPASE INHIBITOR/5-FORMYLTETRAHYDROFOLATE CYCLO-LIGASE"/>
    <property type="match status" value="1"/>
</dbReference>
<dbReference type="GO" id="GO:0035999">
    <property type="term" value="P:tetrahydrofolate interconversion"/>
    <property type="evidence" value="ECO:0007669"/>
    <property type="project" value="TreeGrafter"/>
</dbReference>
<dbReference type="GO" id="GO:0005524">
    <property type="term" value="F:ATP binding"/>
    <property type="evidence" value="ECO:0007669"/>
    <property type="project" value="UniProtKB-KW"/>
</dbReference>
<evidence type="ECO:0000313" key="9">
    <source>
        <dbReference type="Proteomes" id="UP000751190"/>
    </source>
</evidence>
<dbReference type="GO" id="GO:0009396">
    <property type="term" value="P:folic acid-containing compound biosynthetic process"/>
    <property type="evidence" value="ECO:0007669"/>
    <property type="project" value="TreeGrafter"/>
</dbReference>
<comment type="similarity">
    <text evidence="1 7">Belongs to the 5-formyltetrahydrofolate cyclo-ligase family.</text>
</comment>